<comment type="caution">
    <text evidence="2">The sequence shown here is derived from an EMBL/GenBank/DDBJ whole genome shotgun (WGS) entry which is preliminary data.</text>
</comment>
<dbReference type="Proteomes" id="UP000435837">
    <property type="component" value="Unassembled WGS sequence"/>
</dbReference>
<reference evidence="2 3" key="1">
    <citation type="submission" date="2019-12" db="EMBL/GenBank/DDBJ databases">
        <title>Whole genome shotgun sequence of Streptomyces caniferus NBRC 15389.</title>
        <authorList>
            <person name="Ichikawa N."/>
            <person name="Kimura A."/>
            <person name="Kitahashi Y."/>
            <person name="Komaki H."/>
            <person name="Tamura T."/>
        </authorList>
    </citation>
    <scope>NUCLEOTIDE SEQUENCE [LARGE SCALE GENOMIC DNA]</scope>
    <source>
        <strain evidence="2 3">NBRC 15389</strain>
    </source>
</reference>
<organism evidence="2 3">
    <name type="scientific">Streptomyces caniferus</name>
    <dbReference type="NCBI Taxonomy" id="285557"/>
    <lineage>
        <taxon>Bacteria</taxon>
        <taxon>Bacillati</taxon>
        <taxon>Actinomycetota</taxon>
        <taxon>Actinomycetes</taxon>
        <taxon>Kitasatosporales</taxon>
        <taxon>Streptomycetaceae</taxon>
        <taxon>Streptomyces</taxon>
    </lineage>
</organism>
<name>A0A640RYP4_9ACTN</name>
<feature type="compositionally biased region" description="Basic and acidic residues" evidence="1">
    <location>
        <begin position="22"/>
        <end position="36"/>
    </location>
</feature>
<accession>A0A640RYP4</accession>
<gene>
    <name evidence="2" type="ORF">Scani_02580</name>
</gene>
<sequence length="111" mass="11814">MRCAQAKGAACAPVRGALRRTARETTVDGVGHDQARSRRPAPCRAGGVAACARESREEGMELPSSRLASRMAAVPPFPPFLARPRTTLDFAARNNITLQSQLVRSSQVLGA</sequence>
<proteinExistence type="predicted"/>
<evidence type="ECO:0000256" key="1">
    <source>
        <dbReference type="SAM" id="MobiDB-lite"/>
    </source>
</evidence>
<evidence type="ECO:0000313" key="3">
    <source>
        <dbReference type="Proteomes" id="UP000435837"/>
    </source>
</evidence>
<dbReference type="EMBL" id="BLIN01000001">
    <property type="protein sequence ID" value="GFE03990.1"/>
    <property type="molecule type" value="Genomic_DNA"/>
</dbReference>
<dbReference type="AlphaFoldDB" id="A0A640RYP4"/>
<feature type="region of interest" description="Disordered" evidence="1">
    <location>
        <begin position="22"/>
        <end position="42"/>
    </location>
</feature>
<protein>
    <submittedName>
        <fullName evidence="2">Uncharacterized protein</fullName>
    </submittedName>
</protein>
<evidence type="ECO:0000313" key="2">
    <source>
        <dbReference type="EMBL" id="GFE03990.1"/>
    </source>
</evidence>